<keyword evidence="4 10" id="KW-1133">Transmembrane helix</keyword>
<protein>
    <recommendedName>
        <fullName evidence="11">G-protein coupled receptors family 1 profile domain-containing protein</fullName>
    </recommendedName>
</protein>
<comment type="similarity">
    <text evidence="2 9">Belongs to the G-protein coupled receptor 1 family.</text>
</comment>
<evidence type="ECO:0000256" key="1">
    <source>
        <dbReference type="ARBA" id="ARBA00004141"/>
    </source>
</evidence>
<comment type="caution">
    <text evidence="12">The sequence shown here is derived from an EMBL/GenBank/DDBJ whole genome shotgun (WGS) entry which is preliminary data.</text>
</comment>
<evidence type="ECO:0000256" key="3">
    <source>
        <dbReference type="ARBA" id="ARBA00022692"/>
    </source>
</evidence>
<dbReference type="Gene3D" id="1.20.1070.10">
    <property type="entry name" value="Rhodopsin 7-helix transmembrane proteins"/>
    <property type="match status" value="1"/>
</dbReference>
<keyword evidence="8 9" id="KW-0807">Transducer</keyword>
<feature type="transmembrane region" description="Helical" evidence="10">
    <location>
        <begin position="319"/>
        <end position="339"/>
    </location>
</feature>
<dbReference type="SUPFAM" id="SSF81321">
    <property type="entry name" value="Family A G protein-coupled receptor-like"/>
    <property type="match status" value="1"/>
</dbReference>
<dbReference type="GO" id="GO:0005886">
    <property type="term" value="C:plasma membrane"/>
    <property type="evidence" value="ECO:0007669"/>
    <property type="project" value="TreeGrafter"/>
</dbReference>
<keyword evidence="3 9" id="KW-0812">Transmembrane</keyword>
<evidence type="ECO:0000256" key="8">
    <source>
        <dbReference type="ARBA" id="ARBA00023224"/>
    </source>
</evidence>
<feature type="domain" description="G-protein coupled receptors family 1 profile" evidence="11">
    <location>
        <begin position="61"/>
        <end position="336"/>
    </location>
</feature>
<dbReference type="Pfam" id="PF00001">
    <property type="entry name" value="7tm_1"/>
    <property type="match status" value="1"/>
</dbReference>
<feature type="transmembrane region" description="Helical" evidence="10">
    <location>
        <begin position="222"/>
        <end position="254"/>
    </location>
</feature>
<evidence type="ECO:0000256" key="7">
    <source>
        <dbReference type="ARBA" id="ARBA00023170"/>
    </source>
</evidence>
<gene>
    <name evidence="12" type="ORF">DPMN_016645</name>
</gene>
<reference evidence="12" key="1">
    <citation type="journal article" date="2019" name="bioRxiv">
        <title>The Genome of the Zebra Mussel, Dreissena polymorpha: A Resource for Invasive Species Research.</title>
        <authorList>
            <person name="McCartney M.A."/>
            <person name="Auch B."/>
            <person name="Kono T."/>
            <person name="Mallez S."/>
            <person name="Zhang Y."/>
            <person name="Obille A."/>
            <person name="Becker A."/>
            <person name="Abrahante J.E."/>
            <person name="Garbe J."/>
            <person name="Badalamenti J.P."/>
            <person name="Herman A."/>
            <person name="Mangelson H."/>
            <person name="Liachko I."/>
            <person name="Sullivan S."/>
            <person name="Sone E.D."/>
            <person name="Koren S."/>
            <person name="Silverstein K.A.T."/>
            <person name="Beckman K.B."/>
            <person name="Gohl D.M."/>
        </authorList>
    </citation>
    <scope>NUCLEOTIDE SEQUENCE</scope>
    <source>
        <strain evidence="12">Duluth1</strain>
        <tissue evidence="12">Whole animal</tissue>
    </source>
</reference>
<feature type="transmembrane region" description="Helical" evidence="10">
    <location>
        <begin position="48"/>
        <end position="69"/>
    </location>
</feature>
<keyword evidence="6 10" id="KW-0472">Membrane</keyword>
<evidence type="ECO:0000256" key="4">
    <source>
        <dbReference type="ARBA" id="ARBA00022989"/>
    </source>
</evidence>
<dbReference type="EMBL" id="JAIWYP010000001">
    <property type="protein sequence ID" value="KAH3892527.1"/>
    <property type="molecule type" value="Genomic_DNA"/>
</dbReference>
<dbReference type="PRINTS" id="PR00237">
    <property type="entry name" value="GPCRRHODOPSN"/>
</dbReference>
<dbReference type="PROSITE" id="PS00237">
    <property type="entry name" value="G_PROTEIN_RECEP_F1_1"/>
    <property type="match status" value="1"/>
</dbReference>
<proteinExistence type="inferred from homology"/>
<keyword evidence="7 9" id="KW-0675">Receptor</keyword>
<dbReference type="PROSITE" id="PS50262">
    <property type="entry name" value="G_PROTEIN_RECEP_F1_2"/>
    <property type="match status" value="1"/>
</dbReference>
<keyword evidence="13" id="KW-1185">Reference proteome</keyword>
<evidence type="ECO:0000256" key="5">
    <source>
        <dbReference type="ARBA" id="ARBA00023040"/>
    </source>
</evidence>
<dbReference type="InterPro" id="IPR000611">
    <property type="entry name" value="NPY_rcpt"/>
</dbReference>
<dbReference type="PANTHER" id="PTHR45695:SF28">
    <property type="entry name" value="G-PROTEIN COUPLED RECEPTORS FAMILY 1 PROFILE DOMAIN-CONTAINING PROTEIN"/>
    <property type="match status" value="1"/>
</dbReference>
<dbReference type="PANTHER" id="PTHR45695">
    <property type="entry name" value="LEUCOKININ RECEPTOR-RELATED"/>
    <property type="match status" value="1"/>
</dbReference>
<dbReference type="InterPro" id="IPR017452">
    <property type="entry name" value="GPCR_Rhodpsn_7TM"/>
</dbReference>
<feature type="transmembrane region" description="Helical" evidence="10">
    <location>
        <begin position="275"/>
        <end position="299"/>
    </location>
</feature>
<organism evidence="12 13">
    <name type="scientific">Dreissena polymorpha</name>
    <name type="common">Zebra mussel</name>
    <name type="synonym">Mytilus polymorpha</name>
    <dbReference type="NCBI Taxonomy" id="45954"/>
    <lineage>
        <taxon>Eukaryota</taxon>
        <taxon>Metazoa</taxon>
        <taxon>Spiralia</taxon>
        <taxon>Lophotrochozoa</taxon>
        <taxon>Mollusca</taxon>
        <taxon>Bivalvia</taxon>
        <taxon>Autobranchia</taxon>
        <taxon>Heteroconchia</taxon>
        <taxon>Euheterodonta</taxon>
        <taxon>Imparidentia</taxon>
        <taxon>Neoheterodontei</taxon>
        <taxon>Myida</taxon>
        <taxon>Dreissenoidea</taxon>
        <taxon>Dreissenidae</taxon>
        <taxon>Dreissena</taxon>
    </lineage>
</organism>
<dbReference type="PRINTS" id="PR01012">
    <property type="entry name" value="NRPEPTIDEYR"/>
</dbReference>
<evidence type="ECO:0000259" key="11">
    <source>
        <dbReference type="PROSITE" id="PS50262"/>
    </source>
</evidence>
<evidence type="ECO:0000313" key="12">
    <source>
        <dbReference type="EMBL" id="KAH3892527.1"/>
    </source>
</evidence>
<dbReference type="InterPro" id="IPR000276">
    <property type="entry name" value="GPCR_Rhodpsn"/>
</dbReference>
<feature type="transmembrane region" description="Helical" evidence="10">
    <location>
        <begin position="161"/>
        <end position="180"/>
    </location>
</feature>
<dbReference type="GO" id="GO:0004983">
    <property type="term" value="F:neuropeptide Y receptor activity"/>
    <property type="evidence" value="ECO:0007669"/>
    <property type="project" value="InterPro"/>
</dbReference>
<evidence type="ECO:0000256" key="10">
    <source>
        <dbReference type="SAM" id="Phobius"/>
    </source>
</evidence>
<keyword evidence="5 9" id="KW-0297">G-protein coupled receptor</keyword>
<feature type="transmembrane region" description="Helical" evidence="10">
    <location>
        <begin position="122"/>
        <end position="149"/>
    </location>
</feature>
<dbReference type="OrthoDB" id="5975505at2759"/>
<evidence type="ECO:0000313" key="13">
    <source>
        <dbReference type="Proteomes" id="UP000828390"/>
    </source>
</evidence>
<evidence type="ECO:0000256" key="9">
    <source>
        <dbReference type="RuleBase" id="RU000688"/>
    </source>
</evidence>
<dbReference type="Proteomes" id="UP000828390">
    <property type="component" value="Unassembled WGS sequence"/>
</dbReference>
<feature type="transmembrane region" description="Helical" evidence="10">
    <location>
        <begin position="81"/>
        <end position="102"/>
    </location>
</feature>
<name>A0A9D4NG11_DREPO</name>
<evidence type="ECO:0000256" key="6">
    <source>
        <dbReference type="ARBA" id="ARBA00023136"/>
    </source>
</evidence>
<dbReference type="AlphaFoldDB" id="A0A9D4NG11"/>
<accession>A0A9D4NG11</accession>
<sequence>MDLIENKFYQRNVTLIPEDSEYFEYDLSSLDYPGNMTHLPKWEIAIKITFYSFIIISSVVGNCLLFLVIARTKPLQTTTNFFLVNLAVSDLLVISCCSWVRLVDDLTEGWVLGNVFCKLNSFAQVTSMVAGIFSLVLIACDRFFGIVFAMKAHIIERRASYAIVITWVCAIAVASPLLFVRQEESRVWANHVEIWCDDIWPITEEVDPVTGSIMKSFKGRKAYYMFVTVALYFVPILTMSVIYILIILTVWFTRAPGERISVKEIQVQNKVKRKVVIMLITILATFGLCWLPLEIVILYSEYRPNQHEQLPHWYSILEFVSYTLAFANSALNPLIYAGFNENFRKGFRALFGNNERKFYAAIYRADSMYHTSTTHVMTTQHTQL</sequence>
<comment type="subcellular location">
    <subcellularLocation>
        <location evidence="1">Membrane</location>
        <topology evidence="1">Multi-pass membrane protein</topology>
    </subcellularLocation>
</comment>
<reference evidence="12" key="2">
    <citation type="submission" date="2020-11" db="EMBL/GenBank/DDBJ databases">
        <authorList>
            <person name="McCartney M.A."/>
            <person name="Auch B."/>
            <person name="Kono T."/>
            <person name="Mallez S."/>
            <person name="Becker A."/>
            <person name="Gohl D.M."/>
            <person name="Silverstein K.A.T."/>
            <person name="Koren S."/>
            <person name="Bechman K.B."/>
            <person name="Herman A."/>
            <person name="Abrahante J.E."/>
            <person name="Garbe J."/>
        </authorList>
    </citation>
    <scope>NUCLEOTIDE SEQUENCE</scope>
    <source>
        <strain evidence="12">Duluth1</strain>
        <tissue evidence="12">Whole animal</tissue>
    </source>
</reference>
<dbReference type="SMART" id="SM01381">
    <property type="entry name" value="7TM_GPCR_Srsx"/>
    <property type="match status" value="1"/>
</dbReference>
<evidence type="ECO:0000256" key="2">
    <source>
        <dbReference type="ARBA" id="ARBA00010663"/>
    </source>
</evidence>